<organism evidence="1 2">
    <name type="scientific">Coprothermobacter proteolyticus (strain ATCC 35245 / DSM 5265 / OCM 4 / BT)</name>
    <dbReference type="NCBI Taxonomy" id="309798"/>
    <lineage>
        <taxon>Bacteria</taxon>
        <taxon>Pseudomonadati</taxon>
        <taxon>Coprothermobacterota</taxon>
        <taxon>Coprothermobacteria</taxon>
        <taxon>Coprothermobacterales</taxon>
        <taxon>Coprothermobacteraceae</taxon>
        <taxon>Coprothermobacter</taxon>
    </lineage>
</organism>
<evidence type="ECO:0000313" key="2">
    <source>
        <dbReference type="Proteomes" id="UP000001732"/>
    </source>
</evidence>
<accession>B5Y857</accession>
<keyword evidence="2" id="KW-1185">Reference proteome</keyword>
<dbReference type="Gene3D" id="4.10.410.60">
    <property type="match status" value="1"/>
</dbReference>
<proteinExistence type="predicted"/>
<sequence length="42" mass="5012">MYRSAMNHLRRHKSASRLRRLKAPKVIDETYLGHVQDLLPRP</sequence>
<gene>
    <name evidence="1" type="primary">rpl</name>
    <name evidence="1" type="ordered locus">COPRO5265_0599</name>
</gene>
<dbReference type="SUPFAM" id="SSF143034">
    <property type="entry name" value="L35p-like"/>
    <property type="match status" value="1"/>
</dbReference>
<protein>
    <submittedName>
        <fullName evidence="1">Conserved domain protein</fullName>
    </submittedName>
</protein>
<dbReference type="Proteomes" id="UP000001732">
    <property type="component" value="Chromosome"/>
</dbReference>
<name>B5Y857_COPPD</name>
<reference evidence="2" key="1">
    <citation type="submission" date="2008-08" db="EMBL/GenBank/DDBJ databases">
        <title>The complete genome sequence of Coprothermobacter proteolyticus strain ATCC 5245 / DSM 5265 / BT.</title>
        <authorList>
            <person name="Dodson R.J."/>
            <person name="Durkin A.S."/>
            <person name="Wu M."/>
            <person name="Eisen J."/>
            <person name="Sutton G."/>
        </authorList>
    </citation>
    <scope>NUCLEOTIDE SEQUENCE [LARGE SCALE GENOMIC DNA]</scope>
    <source>
        <strain evidence="2">ATCC 35245 / DSM 5265 / OCM 4 / BT</strain>
    </source>
</reference>
<reference evidence="1 2" key="2">
    <citation type="journal article" date="2014" name="Genome Announc.">
        <title>Complete Genome Sequence of Coprothermobacter proteolyticus DSM 5265.</title>
        <authorList>
            <person name="Alexiev A."/>
            <person name="Coil D.A."/>
            <person name="Badger J.H."/>
            <person name="Enticknap J."/>
            <person name="Ward N."/>
            <person name="Robb F.T."/>
            <person name="Eisen J.A."/>
        </authorList>
    </citation>
    <scope>NUCLEOTIDE SEQUENCE [LARGE SCALE GENOMIC DNA]</scope>
    <source>
        <strain evidence="2">ATCC 35245 / DSM 5265 / OCM 4 / BT</strain>
    </source>
</reference>
<dbReference type="AlphaFoldDB" id="B5Y857"/>
<evidence type="ECO:0000313" key="1">
    <source>
        <dbReference type="EMBL" id="ACI17544.1"/>
    </source>
</evidence>
<dbReference type="STRING" id="309798.COPRO5265_01770"/>
<dbReference type="InterPro" id="IPR037229">
    <property type="entry name" value="Ribosomal_bL35_sf"/>
</dbReference>
<dbReference type="EMBL" id="CP001145">
    <property type="protein sequence ID" value="ACI17544.1"/>
    <property type="molecule type" value="Genomic_DNA"/>
</dbReference>